<evidence type="ECO:0000313" key="7">
    <source>
        <dbReference type="EMBL" id="KAK6168352.1"/>
    </source>
</evidence>
<dbReference type="FunFam" id="3.10.260.20:FF:000001">
    <property type="entry name" value="Dachshund homolog 1"/>
    <property type="match status" value="1"/>
</dbReference>
<dbReference type="GO" id="GO:0000981">
    <property type="term" value="F:DNA-binding transcription factor activity, RNA polymerase II-specific"/>
    <property type="evidence" value="ECO:0007669"/>
    <property type="project" value="TreeGrafter"/>
</dbReference>
<comment type="caution">
    <text evidence="7">The sequence shown here is derived from an EMBL/GenBank/DDBJ whole genome shotgun (WGS) entry which is preliminary data.</text>
</comment>
<dbReference type="EMBL" id="JAZGQO010000016">
    <property type="protein sequence ID" value="KAK6168352.1"/>
    <property type="molecule type" value="Genomic_DNA"/>
</dbReference>
<dbReference type="Pfam" id="PF02437">
    <property type="entry name" value="Ski_Sno_DHD"/>
    <property type="match status" value="1"/>
</dbReference>
<name>A0AAN8G1Z1_PATCE</name>
<dbReference type="PANTHER" id="PTHR12577:SF6">
    <property type="entry name" value="DACHSHUND, ISOFORM B"/>
    <property type="match status" value="1"/>
</dbReference>
<feature type="compositionally biased region" description="Acidic residues" evidence="5">
    <location>
        <begin position="286"/>
        <end position="306"/>
    </location>
</feature>
<protein>
    <recommendedName>
        <fullName evidence="6">SKI/SNO/DAC domain-containing protein</fullName>
    </recommendedName>
</protein>
<dbReference type="InterPro" id="IPR009061">
    <property type="entry name" value="DNA-bd_dom_put_sf"/>
</dbReference>
<feature type="region of interest" description="Disordered" evidence="5">
    <location>
        <begin position="270"/>
        <end position="327"/>
    </location>
</feature>
<dbReference type="CDD" id="cd21081">
    <property type="entry name" value="DHD_Dac"/>
    <property type="match status" value="1"/>
</dbReference>
<organism evidence="7 8">
    <name type="scientific">Patella caerulea</name>
    <name type="common">Rayed Mediterranean limpet</name>
    <dbReference type="NCBI Taxonomy" id="87958"/>
    <lineage>
        <taxon>Eukaryota</taxon>
        <taxon>Metazoa</taxon>
        <taxon>Spiralia</taxon>
        <taxon>Lophotrochozoa</taxon>
        <taxon>Mollusca</taxon>
        <taxon>Gastropoda</taxon>
        <taxon>Patellogastropoda</taxon>
        <taxon>Patelloidea</taxon>
        <taxon>Patellidae</taxon>
        <taxon>Patella</taxon>
    </lineage>
</organism>
<evidence type="ECO:0000256" key="2">
    <source>
        <dbReference type="ARBA" id="ARBA00023242"/>
    </source>
</evidence>
<dbReference type="GO" id="GO:0005634">
    <property type="term" value="C:nucleus"/>
    <property type="evidence" value="ECO:0007669"/>
    <property type="project" value="UniProtKB-SubCell"/>
</dbReference>
<evidence type="ECO:0000256" key="3">
    <source>
        <dbReference type="ARBA" id="ARBA00038192"/>
    </source>
</evidence>
<dbReference type="AlphaFoldDB" id="A0AAN8G1Z1"/>
<sequence>MSYSSPPPVPCNPENNVCKLIEYRGAKIAAFVVDCRELICLPQVFELFLKHLVGGLHTVYTKLKRLDVTPTVCNVEQVRILRGLGAIQPGVNRCKLISCKEFDLLYEDCTNSSARPGRPPKRSPSIHASPETIEKLKKSRLDGSDYQFDPRLYDRKALLNGFPHHPYALGPLPFMHLGHPMMSPPVSIAMASHLGLRPDGSIIKDRSSSESDLMASRTRDDVIEGNPRTYNPNSPYNNDHVLHKGLGSLYTSMYPALQLMKYNKPLNLHVNGHYKDQKPSSHPRSDEEEMDDDKLSDEDPDDDLDDKSDINDTSFTQEPTDKSTNQNLSHASQLLNGETTGISSIETLLLNIQGLLKVAAENARHYERQINLEKAELKMELKKERDMRETIEKQLLEEQKNRVILQRRLKKEKKVRRRMQETMETSPGNLGLNSSSIDNNKLNSSPDCNRNNTDSADPDSETDNKSVNLSDCDSKTEGTPERPTHRDVYDSYTASLNGSGPPRFPYMPLIHGEVQ</sequence>
<comment type="similarity">
    <text evidence="3">Belongs to the DACH/dachshund family.</text>
</comment>
<evidence type="ECO:0000256" key="1">
    <source>
        <dbReference type="ARBA" id="ARBA00004123"/>
    </source>
</evidence>
<dbReference type="InterPro" id="IPR037000">
    <property type="entry name" value="Ski_DNA-bd_sf"/>
</dbReference>
<dbReference type="PANTHER" id="PTHR12577">
    <property type="entry name" value="DACHSHUND"/>
    <property type="match status" value="1"/>
</dbReference>
<feature type="region of interest" description="Disordered" evidence="5">
    <location>
        <begin position="111"/>
        <end position="132"/>
    </location>
</feature>
<proteinExistence type="inferred from homology"/>
<accession>A0AAN8G1Z1</accession>
<keyword evidence="8" id="KW-1185">Reference proteome</keyword>
<dbReference type="InterPro" id="IPR052417">
    <property type="entry name" value="Dachshund_domain"/>
</dbReference>
<evidence type="ECO:0000256" key="4">
    <source>
        <dbReference type="SAM" id="Coils"/>
    </source>
</evidence>
<dbReference type="CDD" id="cd22249">
    <property type="entry name" value="UDM1_RNF168_RNF169-like"/>
    <property type="match status" value="1"/>
</dbReference>
<keyword evidence="2" id="KW-0539">Nucleus</keyword>
<reference evidence="7 8" key="1">
    <citation type="submission" date="2024-01" db="EMBL/GenBank/DDBJ databases">
        <title>The genome of the rayed Mediterranean limpet Patella caerulea (Linnaeus, 1758).</title>
        <authorList>
            <person name="Anh-Thu Weber A."/>
            <person name="Halstead-Nussloch G."/>
        </authorList>
    </citation>
    <scope>NUCLEOTIDE SEQUENCE [LARGE SCALE GENOMIC DNA]</scope>
    <source>
        <strain evidence="7">AATW-2023a</strain>
        <tissue evidence="7">Whole specimen</tissue>
    </source>
</reference>
<dbReference type="SUPFAM" id="SSF46955">
    <property type="entry name" value="Putative DNA-binding domain"/>
    <property type="match status" value="1"/>
</dbReference>
<feature type="region of interest" description="Disordered" evidence="5">
    <location>
        <begin position="409"/>
        <end position="515"/>
    </location>
</feature>
<feature type="region of interest" description="Disordered" evidence="5">
    <location>
        <begin position="200"/>
        <end position="237"/>
    </location>
</feature>
<evidence type="ECO:0000259" key="6">
    <source>
        <dbReference type="Pfam" id="PF02437"/>
    </source>
</evidence>
<dbReference type="GO" id="GO:0005667">
    <property type="term" value="C:transcription regulator complex"/>
    <property type="evidence" value="ECO:0007669"/>
    <property type="project" value="TreeGrafter"/>
</dbReference>
<dbReference type="Proteomes" id="UP001347796">
    <property type="component" value="Unassembled WGS sequence"/>
</dbReference>
<feature type="compositionally biased region" description="Polar residues" evidence="5">
    <location>
        <begin position="311"/>
        <end position="327"/>
    </location>
</feature>
<evidence type="ECO:0000313" key="8">
    <source>
        <dbReference type="Proteomes" id="UP001347796"/>
    </source>
</evidence>
<dbReference type="GO" id="GO:0000978">
    <property type="term" value="F:RNA polymerase II cis-regulatory region sequence-specific DNA binding"/>
    <property type="evidence" value="ECO:0007669"/>
    <property type="project" value="TreeGrafter"/>
</dbReference>
<feature type="compositionally biased region" description="Polar residues" evidence="5">
    <location>
        <begin position="422"/>
        <end position="455"/>
    </location>
</feature>
<feature type="domain" description="SKI/SNO/DAC" evidence="6">
    <location>
        <begin position="6"/>
        <end position="111"/>
    </location>
</feature>
<feature type="compositionally biased region" description="Basic and acidic residues" evidence="5">
    <location>
        <begin position="472"/>
        <end position="489"/>
    </location>
</feature>
<dbReference type="InterPro" id="IPR003380">
    <property type="entry name" value="SKI/SNO/DAC"/>
</dbReference>
<feature type="coiled-coil region" evidence="4">
    <location>
        <begin position="356"/>
        <end position="408"/>
    </location>
</feature>
<evidence type="ECO:0000256" key="5">
    <source>
        <dbReference type="SAM" id="MobiDB-lite"/>
    </source>
</evidence>
<feature type="compositionally biased region" description="Basic and acidic residues" evidence="5">
    <location>
        <begin position="273"/>
        <end position="285"/>
    </location>
</feature>
<comment type="subcellular location">
    <subcellularLocation>
        <location evidence="1">Nucleus</location>
    </subcellularLocation>
</comment>
<feature type="compositionally biased region" description="Polar residues" evidence="5">
    <location>
        <begin position="228"/>
        <end position="237"/>
    </location>
</feature>
<dbReference type="Gene3D" id="3.10.260.20">
    <property type="entry name" value="Ski"/>
    <property type="match status" value="1"/>
</dbReference>
<keyword evidence="4" id="KW-0175">Coiled coil</keyword>
<gene>
    <name evidence="7" type="ORF">SNE40_020906</name>
</gene>